<gene>
    <name evidence="1" type="ORF">ACFO3U_09960</name>
</gene>
<organism evidence="1 2">
    <name type="scientific">Flavobacterium ponti</name>
    <dbReference type="NCBI Taxonomy" id="665133"/>
    <lineage>
        <taxon>Bacteria</taxon>
        <taxon>Pseudomonadati</taxon>
        <taxon>Bacteroidota</taxon>
        <taxon>Flavobacteriia</taxon>
        <taxon>Flavobacteriales</taxon>
        <taxon>Flavobacteriaceae</taxon>
        <taxon>Flavobacterium</taxon>
    </lineage>
</organism>
<dbReference type="Pfam" id="PF13715">
    <property type="entry name" value="CarbopepD_reg_2"/>
    <property type="match status" value="1"/>
</dbReference>
<dbReference type="SUPFAM" id="SSF49464">
    <property type="entry name" value="Carboxypeptidase regulatory domain-like"/>
    <property type="match status" value="1"/>
</dbReference>
<evidence type="ECO:0000313" key="2">
    <source>
        <dbReference type="Proteomes" id="UP001595885"/>
    </source>
</evidence>
<proteinExistence type="predicted"/>
<dbReference type="InterPro" id="IPR008969">
    <property type="entry name" value="CarboxyPept-like_regulatory"/>
</dbReference>
<dbReference type="RefSeq" id="WP_379741442.1">
    <property type="nucleotide sequence ID" value="NZ_JBHSGW010000025.1"/>
</dbReference>
<reference evidence="2" key="1">
    <citation type="journal article" date="2019" name="Int. J. Syst. Evol. Microbiol.">
        <title>The Global Catalogue of Microorganisms (GCM) 10K type strain sequencing project: providing services to taxonomists for standard genome sequencing and annotation.</title>
        <authorList>
            <consortium name="The Broad Institute Genomics Platform"/>
            <consortium name="The Broad Institute Genome Sequencing Center for Infectious Disease"/>
            <person name="Wu L."/>
            <person name="Ma J."/>
        </authorList>
    </citation>
    <scope>NUCLEOTIDE SEQUENCE [LARGE SCALE GENOMIC DNA]</scope>
    <source>
        <strain evidence="2">CCUG 50349</strain>
    </source>
</reference>
<accession>A0ABV9P560</accession>
<sequence>MKRVFTIIFLFSISILFSQTITGIVVDQNDEPLAGATVYFDGSSFGTSTNMDGEFKISLPSEISSSLVISFVGFDKVYLNNLNFEKRYKIILKESVEDLKEVILMDNKFTRKQMLTIFRNQFLGRTKAGNKCKILNEDEIYFSYDNDQFLLTAYADKPLIIENPYLGYKVYFDLTRFDTKFSSYSIDQEKMYSSIYVGTSRFEEVDNSKSKLKNREKVFNGSFLQLFRNIANKEWSKDKFTLFKGKFKANADEYLYVKDTLGLKQIFIKKQERGFHPKDFVAEFSLLYNRREQSKIIFHTDNFVIDRYGLFSNYDKIYFSGDLSEKKVGDLLPSNYGIE</sequence>
<keyword evidence="2" id="KW-1185">Reference proteome</keyword>
<dbReference type="EMBL" id="JBHSGW010000025">
    <property type="protein sequence ID" value="MFC4740316.1"/>
    <property type="molecule type" value="Genomic_DNA"/>
</dbReference>
<evidence type="ECO:0000313" key="1">
    <source>
        <dbReference type="EMBL" id="MFC4740316.1"/>
    </source>
</evidence>
<dbReference type="Gene3D" id="2.60.40.1120">
    <property type="entry name" value="Carboxypeptidase-like, regulatory domain"/>
    <property type="match status" value="1"/>
</dbReference>
<name>A0ABV9P560_9FLAO</name>
<dbReference type="Proteomes" id="UP001595885">
    <property type="component" value="Unassembled WGS sequence"/>
</dbReference>
<protein>
    <submittedName>
        <fullName evidence="1">Carboxypeptidase-like regulatory domain-containing protein</fullName>
    </submittedName>
</protein>
<comment type="caution">
    <text evidence="1">The sequence shown here is derived from an EMBL/GenBank/DDBJ whole genome shotgun (WGS) entry which is preliminary data.</text>
</comment>